<reference evidence="2 3" key="1">
    <citation type="submission" date="2017-01" db="EMBL/GenBank/DDBJ databases">
        <title>Whole-Genome Shotgun Sequencing of Two beta-Proteobacterial Species in Search of the Bulgecin Biosynthetic Cluster.</title>
        <authorList>
            <person name="Horsman M.E."/>
            <person name="Marous D.R."/>
            <person name="Li R."/>
            <person name="Oliver R.A."/>
            <person name="Byun B."/>
            <person name="Emrich S.J."/>
            <person name="Boggess B."/>
            <person name="Townsend C.A."/>
            <person name="Mobashery S."/>
        </authorList>
    </citation>
    <scope>NUCLEOTIDE SEQUENCE [LARGE SCALE GENOMIC DNA]</scope>
    <source>
        <strain evidence="2 3">ATCC 31363</strain>
    </source>
</reference>
<proteinExistence type="predicted"/>
<dbReference type="Proteomes" id="UP000218022">
    <property type="component" value="Unassembled WGS sequence"/>
</dbReference>
<organism evidence="2 3">
    <name type="scientific">Paraburkholderia acidicola</name>
    <dbReference type="NCBI Taxonomy" id="1912599"/>
    <lineage>
        <taxon>Bacteria</taxon>
        <taxon>Pseudomonadati</taxon>
        <taxon>Pseudomonadota</taxon>
        <taxon>Betaproteobacteria</taxon>
        <taxon>Burkholderiales</taxon>
        <taxon>Burkholderiaceae</taxon>
        <taxon>Paraburkholderia</taxon>
    </lineage>
</organism>
<dbReference type="EMBL" id="MTZV01000002">
    <property type="protein sequence ID" value="PCE27319.1"/>
    <property type="molecule type" value="Genomic_DNA"/>
</dbReference>
<dbReference type="RefSeq" id="WP_096716750.1">
    <property type="nucleotide sequence ID" value="NZ_MTZV01000002.1"/>
</dbReference>
<evidence type="ECO:0000256" key="1">
    <source>
        <dbReference type="SAM" id="MobiDB-lite"/>
    </source>
</evidence>
<gene>
    <name evidence="2" type="ORF">BWP39_02145</name>
</gene>
<dbReference type="AlphaFoldDB" id="A0A2A4F4N8"/>
<feature type="region of interest" description="Disordered" evidence="1">
    <location>
        <begin position="170"/>
        <end position="189"/>
    </location>
</feature>
<protein>
    <recommendedName>
        <fullName evidence="4">DUF4123 domain-containing protein</fullName>
    </recommendedName>
</protein>
<comment type="caution">
    <text evidence="2">The sequence shown here is derived from an EMBL/GenBank/DDBJ whole genome shotgun (WGS) entry which is preliminary data.</text>
</comment>
<evidence type="ECO:0000313" key="2">
    <source>
        <dbReference type="EMBL" id="PCE27319.1"/>
    </source>
</evidence>
<evidence type="ECO:0008006" key="4">
    <source>
        <dbReference type="Google" id="ProtNLM"/>
    </source>
</evidence>
<accession>A0A2A4F4N8</accession>
<evidence type="ECO:0000313" key="3">
    <source>
        <dbReference type="Proteomes" id="UP000218022"/>
    </source>
</evidence>
<dbReference type="OrthoDB" id="8584274at2"/>
<sequence>MAGEAQRYYFRYGDGRAFAAVWSTLKPEQQLSVLGPISLWEYADHGEELTAITPPAISPDQDLPGLPLRLAPAQWHQVLEAGRIGELFESTEQLLSPDAEDHSLARRHEWTTHTWHWLRSLNIEPGPLHAAVNLAMWQTAGAIKDVPAFEAALRESQNDGDLTRIVTFGVTDGSEQSKGGPGFREEKRT</sequence>
<name>A0A2A4F4N8_9BURK</name>